<evidence type="ECO:0000313" key="5">
    <source>
        <dbReference type="EMBL" id="MBB5335033.1"/>
    </source>
</evidence>
<dbReference type="Pfam" id="PF12802">
    <property type="entry name" value="MarR_2"/>
    <property type="match status" value="1"/>
</dbReference>
<keyword evidence="6" id="KW-1185">Reference proteome</keyword>
<dbReference type="Gene3D" id="1.10.10.10">
    <property type="entry name" value="Winged helix-like DNA-binding domain superfamily/Winged helix DNA-binding domain"/>
    <property type="match status" value="1"/>
</dbReference>
<dbReference type="AlphaFoldDB" id="A0A840UPU2"/>
<evidence type="ECO:0000313" key="6">
    <source>
        <dbReference type="Proteomes" id="UP000559117"/>
    </source>
</evidence>
<name>A0A840UPU2_9FIRM</name>
<dbReference type="PANTHER" id="PTHR42756:SF1">
    <property type="entry name" value="TRANSCRIPTIONAL REPRESSOR OF EMRAB OPERON"/>
    <property type="match status" value="1"/>
</dbReference>
<accession>A0A840UPU2</accession>
<keyword evidence="2 5" id="KW-0238">DNA-binding</keyword>
<dbReference type="SUPFAM" id="SSF46785">
    <property type="entry name" value="Winged helix' DNA-binding domain"/>
    <property type="match status" value="1"/>
</dbReference>
<dbReference type="SMART" id="SM00347">
    <property type="entry name" value="HTH_MARR"/>
    <property type="match status" value="1"/>
</dbReference>
<evidence type="ECO:0000256" key="1">
    <source>
        <dbReference type="ARBA" id="ARBA00023015"/>
    </source>
</evidence>
<proteinExistence type="predicted"/>
<comment type="caution">
    <text evidence="5">The sequence shown here is derived from an EMBL/GenBank/DDBJ whole genome shotgun (WGS) entry which is preliminary data.</text>
</comment>
<evidence type="ECO:0000256" key="2">
    <source>
        <dbReference type="ARBA" id="ARBA00023125"/>
    </source>
</evidence>
<keyword evidence="1" id="KW-0805">Transcription regulation</keyword>
<protein>
    <submittedName>
        <fullName evidence="5">DNA-binding MarR family transcriptional regulator</fullName>
    </submittedName>
</protein>
<dbReference type="GO" id="GO:0003677">
    <property type="term" value="F:DNA binding"/>
    <property type="evidence" value="ECO:0007669"/>
    <property type="project" value="UniProtKB-KW"/>
</dbReference>
<dbReference type="EMBL" id="JACHFH010000001">
    <property type="protein sequence ID" value="MBB5335033.1"/>
    <property type="molecule type" value="Genomic_DNA"/>
</dbReference>
<sequence>MYVTTIQEVRVIISSEEKYQRCVQDIGVLLRKTVRTFQMLEREQIRTHGLTNSQCYILLELYKFKTLSINEISQHLHLNISTITRIMNNLVRDKLIIRTKADYDKRIVEAKLTDSGLAAAQLLQKDIENYYKKVITNLPKGHVREVMNSFELLVEALSKASQ</sequence>
<dbReference type="GO" id="GO:0003700">
    <property type="term" value="F:DNA-binding transcription factor activity"/>
    <property type="evidence" value="ECO:0007669"/>
    <property type="project" value="InterPro"/>
</dbReference>
<dbReference type="RefSeq" id="WP_231038215.1">
    <property type="nucleotide sequence ID" value="NZ_JACHFH010000001.1"/>
</dbReference>
<keyword evidence="3" id="KW-0804">Transcription</keyword>
<evidence type="ECO:0000256" key="3">
    <source>
        <dbReference type="ARBA" id="ARBA00023163"/>
    </source>
</evidence>
<reference evidence="5 6" key="1">
    <citation type="submission" date="2020-08" db="EMBL/GenBank/DDBJ databases">
        <title>Genomic Encyclopedia of Type Strains, Phase IV (KMG-IV): sequencing the most valuable type-strain genomes for metagenomic binning, comparative biology and taxonomic classification.</title>
        <authorList>
            <person name="Goeker M."/>
        </authorList>
    </citation>
    <scope>NUCLEOTIDE SEQUENCE [LARGE SCALE GENOMIC DNA]</scope>
    <source>
        <strain evidence="5 6">DSM 24661</strain>
    </source>
</reference>
<dbReference type="PROSITE" id="PS50995">
    <property type="entry name" value="HTH_MARR_2"/>
    <property type="match status" value="1"/>
</dbReference>
<feature type="domain" description="HTH marR-type" evidence="4">
    <location>
        <begin position="23"/>
        <end position="162"/>
    </location>
</feature>
<dbReference type="InterPro" id="IPR036390">
    <property type="entry name" value="WH_DNA-bd_sf"/>
</dbReference>
<dbReference type="InterPro" id="IPR036388">
    <property type="entry name" value="WH-like_DNA-bd_sf"/>
</dbReference>
<dbReference type="InterPro" id="IPR000835">
    <property type="entry name" value="HTH_MarR-typ"/>
</dbReference>
<dbReference type="Proteomes" id="UP000559117">
    <property type="component" value="Unassembled WGS sequence"/>
</dbReference>
<dbReference type="PANTHER" id="PTHR42756">
    <property type="entry name" value="TRANSCRIPTIONAL REGULATOR, MARR"/>
    <property type="match status" value="1"/>
</dbReference>
<evidence type="ECO:0000259" key="4">
    <source>
        <dbReference type="PROSITE" id="PS50995"/>
    </source>
</evidence>
<organism evidence="5 6">
    <name type="scientific">Pectinatus brassicae</name>
    <dbReference type="NCBI Taxonomy" id="862415"/>
    <lineage>
        <taxon>Bacteria</taxon>
        <taxon>Bacillati</taxon>
        <taxon>Bacillota</taxon>
        <taxon>Negativicutes</taxon>
        <taxon>Selenomonadales</taxon>
        <taxon>Selenomonadaceae</taxon>
        <taxon>Pectinatus</taxon>
    </lineage>
</organism>
<gene>
    <name evidence="5" type="ORF">HNR32_000133</name>
</gene>